<dbReference type="InterPro" id="IPR001394">
    <property type="entry name" value="Peptidase_C19_UCH"/>
</dbReference>
<dbReference type="GO" id="GO:0004843">
    <property type="term" value="F:cysteine-type deubiquitinase activity"/>
    <property type="evidence" value="ECO:0007669"/>
    <property type="project" value="UniProtKB-EC"/>
</dbReference>
<dbReference type="EMBL" id="CADCXV010000828">
    <property type="protein sequence ID" value="CAB0036732.1"/>
    <property type="molecule type" value="Genomic_DNA"/>
</dbReference>
<feature type="compositionally biased region" description="Basic residues" evidence="3">
    <location>
        <begin position="173"/>
        <end position="182"/>
    </location>
</feature>
<proteinExistence type="predicted"/>
<protein>
    <recommendedName>
        <fullName evidence="2">ubiquitinyl hydrolase 1</fullName>
        <ecNumber evidence="2">3.4.19.12</ecNumber>
    </recommendedName>
</protein>
<dbReference type="PROSITE" id="PS50235">
    <property type="entry name" value="USP_3"/>
    <property type="match status" value="1"/>
</dbReference>
<dbReference type="EC" id="3.4.19.12" evidence="2"/>
<dbReference type="Pfam" id="PF00443">
    <property type="entry name" value="UCH"/>
    <property type="match status" value="1"/>
</dbReference>
<feature type="domain" description="USP" evidence="4">
    <location>
        <begin position="1"/>
        <end position="230"/>
    </location>
</feature>
<dbReference type="AlphaFoldDB" id="A0A6H5IFN4"/>
<feature type="region of interest" description="Disordered" evidence="3">
    <location>
        <begin position="80"/>
        <end position="143"/>
    </location>
</feature>
<gene>
    <name evidence="5" type="ORF">TBRA_LOCUS8585</name>
</gene>
<feature type="region of interest" description="Disordered" evidence="3">
    <location>
        <begin position="162"/>
        <end position="182"/>
    </location>
</feature>
<dbReference type="InterPro" id="IPR050185">
    <property type="entry name" value="Ub_carboxyl-term_hydrolase"/>
</dbReference>
<evidence type="ECO:0000256" key="1">
    <source>
        <dbReference type="ARBA" id="ARBA00000707"/>
    </source>
</evidence>
<evidence type="ECO:0000313" key="6">
    <source>
        <dbReference type="Proteomes" id="UP000479190"/>
    </source>
</evidence>
<dbReference type="OrthoDB" id="73004at2759"/>
<organism evidence="5 6">
    <name type="scientific">Trichogramma brassicae</name>
    <dbReference type="NCBI Taxonomy" id="86971"/>
    <lineage>
        <taxon>Eukaryota</taxon>
        <taxon>Metazoa</taxon>
        <taxon>Ecdysozoa</taxon>
        <taxon>Arthropoda</taxon>
        <taxon>Hexapoda</taxon>
        <taxon>Insecta</taxon>
        <taxon>Pterygota</taxon>
        <taxon>Neoptera</taxon>
        <taxon>Endopterygota</taxon>
        <taxon>Hymenoptera</taxon>
        <taxon>Apocrita</taxon>
        <taxon>Proctotrupomorpha</taxon>
        <taxon>Chalcidoidea</taxon>
        <taxon>Trichogrammatidae</taxon>
        <taxon>Trichogramma</taxon>
    </lineage>
</organism>
<name>A0A6H5IFN4_9HYME</name>
<keyword evidence="6" id="KW-1185">Reference proteome</keyword>
<dbReference type="PANTHER" id="PTHR21646:SF86">
    <property type="entry name" value="UBIQUITIN CARBOXYL-TERMINAL HYDROLASE"/>
    <property type="match status" value="1"/>
</dbReference>
<dbReference type="GO" id="GO:0016579">
    <property type="term" value="P:protein deubiquitination"/>
    <property type="evidence" value="ECO:0007669"/>
    <property type="project" value="InterPro"/>
</dbReference>
<feature type="compositionally biased region" description="Polar residues" evidence="3">
    <location>
        <begin position="162"/>
        <end position="172"/>
    </location>
</feature>
<comment type="catalytic activity">
    <reaction evidence="1">
        <text>Thiol-dependent hydrolysis of ester, thioester, amide, peptide and isopeptide bonds formed by the C-terminal Gly of ubiquitin (a 76-residue protein attached to proteins as an intracellular targeting signal).</text>
        <dbReference type="EC" id="3.4.19.12"/>
    </reaction>
</comment>
<accession>A0A6H5IFN4</accession>
<sequence>MNLSSTRIWCYSCEAEILTRNTNSPSPRSSNQMDQKHFSLYNKYSGYHQHDTQEFLRCFMDQLHEELKVYEEDRESVHRLKSLGDQQSSDDEEPEVDGTASSQSDGEYETCDSGVSEQSSLSDEGERGQKRRYSRPNQPDKLRNKFTNRSLKKVSVDVAFLQQQQRSSPNSPTKHRTKKQSKMRSIISDIFDGKLLSSVQCLTCDRVSTRVETFQVLKLKSSYNFLFLMY</sequence>
<evidence type="ECO:0000259" key="4">
    <source>
        <dbReference type="PROSITE" id="PS50235"/>
    </source>
</evidence>
<dbReference type="InterPro" id="IPR038765">
    <property type="entry name" value="Papain-like_cys_pep_sf"/>
</dbReference>
<dbReference type="Proteomes" id="UP000479190">
    <property type="component" value="Unassembled WGS sequence"/>
</dbReference>
<dbReference type="PANTHER" id="PTHR21646">
    <property type="entry name" value="UBIQUITIN CARBOXYL-TERMINAL HYDROLASE"/>
    <property type="match status" value="1"/>
</dbReference>
<dbReference type="InterPro" id="IPR028889">
    <property type="entry name" value="USP"/>
</dbReference>
<feature type="compositionally biased region" description="Polar residues" evidence="3">
    <location>
        <begin position="113"/>
        <end position="122"/>
    </location>
</feature>
<dbReference type="Gene3D" id="3.90.70.10">
    <property type="entry name" value="Cysteine proteinases"/>
    <property type="match status" value="1"/>
</dbReference>
<dbReference type="SUPFAM" id="SSF54001">
    <property type="entry name" value="Cysteine proteinases"/>
    <property type="match status" value="1"/>
</dbReference>
<reference evidence="5 6" key="1">
    <citation type="submission" date="2020-02" db="EMBL/GenBank/DDBJ databases">
        <authorList>
            <person name="Ferguson B K."/>
        </authorList>
    </citation>
    <scope>NUCLEOTIDE SEQUENCE [LARGE SCALE GENOMIC DNA]</scope>
</reference>
<evidence type="ECO:0000256" key="2">
    <source>
        <dbReference type="ARBA" id="ARBA00012759"/>
    </source>
</evidence>
<evidence type="ECO:0000313" key="5">
    <source>
        <dbReference type="EMBL" id="CAB0036732.1"/>
    </source>
</evidence>
<evidence type="ECO:0000256" key="3">
    <source>
        <dbReference type="SAM" id="MobiDB-lite"/>
    </source>
</evidence>